<dbReference type="InterPro" id="IPR033205">
    <property type="entry name" value="COP9_CSN8"/>
</dbReference>
<evidence type="ECO:0000259" key="8">
    <source>
        <dbReference type="PROSITE" id="PS50250"/>
    </source>
</evidence>
<keyword evidence="5" id="KW-0963">Cytoplasm</keyword>
<comment type="subcellular location">
    <subcellularLocation>
        <location evidence="2">Cytoplasm</location>
    </subcellularLocation>
    <subcellularLocation>
        <location evidence="1">Nucleus</location>
    </subcellularLocation>
</comment>
<evidence type="ECO:0000256" key="4">
    <source>
        <dbReference type="ARBA" id="ARBA00014875"/>
    </source>
</evidence>
<feature type="domain" description="PCI" evidence="8">
    <location>
        <begin position="1"/>
        <end position="170"/>
    </location>
</feature>
<dbReference type="InterPro" id="IPR000717">
    <property type="entry name" value="PCI_dom"/>
</dbReference>
<dbReference type="Gene3D" id="1.25.40.990">
    <property type="match status" value="1"/>
</dbReference>
<dbReference type="EMBL" id="AP028909">
    <property type="protein sequence ID" value="BES89314.1"/>
    <property type="molecule type" value="Genomic_DNA"/>
</dbReference>
<sequence length="184" mass="20330">MVLENLEQAAEELEKQELQAQGGVASPDVFAKLLAIYLLQNDLCNAKLLWKRIPQSVKAQNLEIGKIWTVGKAMWLRDSPGVFSALSSTQWSDEIAPIMAALVDKVRERCLGLVSQAYTSVTLETLSKLLGVNPSEAAAVAQKNGWNVEDKLVYPVKPVPQPKILTSTEQQLHILTNFVSFLEN</sequence>
<accession>A0ABN7AD87</accession>
<evidence type="ECO:0000256" key="6">
    <source>
        <dbReference type="ARBA" id="ARBA00022790"/>
    </source>
</evidence>
<dbReference type="PANTHER" id="PTHR13339">
    <property type="entry name" value="COP9 SIGNALOSOME COMPLEX SUBUNIT 8"/>
    <property type="match status" value="1"/>
</dbReference>
<comment type="similarity">
    <text evidence="3">Belongs to the CSN8 family.</text>
</comment>
<evidence type="ECO:0000256" key="7">
    <source>
        <dbReference type="ARBA" id="ARBA00023242"/>
    </source>
</evidence>
<dbReference type="Pfam" id="PF10075">
    <property type="entry name" value="CSN8_PSD8_EIF3K"/>
    <property type="match status" value="1"/>
</dbReference>
<evidence type="ECO:0000256" key="2">
    <source>
        <dbReference type="ARBA" id="ARBA00004496"/>
    </source>
</evidence>
<dbReference type="PANTHER" id="PTHR13339:SF0">
    <property type="entry name" value="COP9 SIGNALOSOME COMPLEX SUBUNIT 8"/>
    <property type="match status" value="1"/>
</dbReference>
<dbReference type="Proteomes" id="UP001307889">
    <property type="component" value="Chromosome 1"/>
</dbReference>
<protein>
    <recommendedName>
        <fullName evidence="4">COP9 signalosome complex subunit 8</fullName>
    </recommendedName>
</protein>
<name>A0ABN7AD87_9HEMI</name>
<keyword evidence="10" id="KW-1185">Reference proteome</keyword>
<gene>
    <name evidence="9" type="ORF">NTJ_02121</name>
</gene>
<organism evidence="9 10">
    <name type="scientific">Nesidiocoris tenuis</name>
    <dbReference type="NCBI Taxonomy" id="355587"/>
    <lineage>
        <taxon>Eukaryota</taxon>
        <taxon>Metazoa</taxon>
        <taxon>Ecdysozoa</taxon>
        <taxon>Arthropoda</taxon>
        <taxon>Hexapoda</taxon>
        <taxon>Insecta</taxon>
        <taxon>Pterygota</taxon>
        <taxon>Neoptera</taxon>
        <taxon>Paraneoptera</taxon>
        <taxon>Hemiptera</taxon>
        <taxon>Heteroptera</taxon>
        <taxon>Panheteroptera</taxon>
        <taxon>Cimicomorpha</taxon>
        <taxon>Miridae</taxon>
        <taxon>Dicyphina</taxon>
        <taxon>Nesidiocoris</taxon>
    </lineage>
</organism>
<dbReference type="PROSITE" id="PS50250">
    <property type="entry name" value="PCI"/>
    <property type="match status" value="1"/>
</dbReference>
<reference evidence="9 10" key="1">
    <citation type="submission" date="2023-09" db="EMBL/GenBank/DDBJ databases">
        <title>Nesidiocoris tenuis whole genome shotgun sequence.</title>
        <authorList>
            <person name="Shibata T."/>
            <person name="Shimoda M."/>
            <person name="Kobayashi T."/>
            <person name="Uehara T."/>
        </authorList>
    </citation>
    <scope>NUCLEOTIDE SEQUENCE [LARGE SCALE GENOMIC DNA]</scope>
    <source>
        <strain evidence="9 10">Japan</strain>
    </source>
</reference>
<evidence type="ECO:0000256" key="1">
    <source>
        <dbReference type="ARBA" id="ARBA00004123"/>
    </source>
</evidence>
<dbReference type="InterPro" id="IPR033464">
    <property type="entry name" value="CSN8_PSD8_EIF3K"/>
</dbReference>
<evidence type="ECO:0000256" key="5">
    <source>
        <dbReference type="ARBA" id="ARBA00022490"/>
    </source>
</evidence>
<keyword evidence="6" id="KW-0736">Signalosome</keyword>
<evidence type="ECO:0000256" key="3">
    <source>
        <dbReference type="ARBA" id="ARBA00008252"/>
    </source>
</evidence>
<keyword evidence="7" id="KW-0539">Nucleus</keyword>
<evidence type="ECO:0000313" key="9">
    <source>
        <dbReference type="EMBL" id="BES89314.1"/>
    </source>
</evidence>
<evidence type="ECO:0000313" key="10">
    <source>
        <dbReference type="Proteomes" id="UP001307889"/>
    </source>
</evidence>
<proteinExistence type="inferred from homology"/>